<name>A0A3A6QG09_9EURY</name>
<reference evidence="3 4" key="1">
    <citation type="submission" date="2018-06" db="EMBL/GenBank/DDBJ databases">
        <title>Halonotius sp. F13-13 a new haloarchaeeon isolated from a solar saltern from Isla Cristina, Huelva, Spain.</title>
        <authorList>
            <person name="Duran-Viseras A."/>
            <person name="Sanchez-Porro C."/>
            <person name="Ventosa A."/>
        </authorList>
    </citation>
    <scope>NUCLEOTIDE SEQUENCE [LARGE SCALE GENOMIC DNA]</scope>
    <source>
        <strain evidence="3 4">F13-13</strain>
    </source>
</reference>
<dbReference type="OrthoDB" id="178074at2157"/>
<organism evidence="3 4">
    <name type="scientific">Halonotius aquaticus</name>
    <dbReference type="NCBI Taxonomy" id="2216978"/>
    <lineage>
        <taxon>Archaea</taxon>
        <taxon>Methanobacteriati</taxon>
        <taxon>Methanobacteriota</taxon>
        <taxon>Stenosarchaea group</taxon>
        <taxon>Halobacteria</taxon>
        <taxon>Halobacteriales</taxon>
        <taxon>Haloferacaceae</taxon>
        <taxon>Halonotius</taxon>
    </lineage>
</organism>
<evidence type="ECO:0000313" key="4">
    <source>
        <dbReference type="Proteomes" id="UP000276588"/>
    </source>
</evidence>
<sequence>MSDSPAELVAADDTGTPLEQVAAGVTTALILLVAFGLLALDVSWFWIVFPVGFGGILPAVMGLLRYYQQSDDTDDAADSDDPVAALKDRYARGEIDDAEFERRLEELLGTASDVTVDEARSTVTEHESPRE</sequence>
<dbReference type="Pfam" id="PF09851">
    <property type="entry name" value="SHOCT"/>
    <property type="match status" value="1"/>
</dbReference>
<keyword evidence="1" id="KW-1133">Transmembrane helix</keyword>
<feature type="domain" description="SHOCT" evidence="2">
    <location>
        <begin position="81"/>
        <end position="108"/>
    </location>
</feature>
<protein>
    <submittedName>
        <fullName evidence="3">SHOCT domain-containing protein</fullName>
    </submittedName>
</protein>
<gene>
    <name evidence="3" type="ORF">DM826_00280</name>
</gene>
<dbReference type="RefSeq" id="WP_120100039.1">
    <property type="nucleotide sequence ID" value="NZ_QKNY01000001.1"/>
</dbReference>
<dbReference type="Proteomes" id="UP000276588">
    <property type="component" value="Unassembled WGS sequence"/>
</dbReference>
<keyword evidence="4" id="KW-1185">Reference proteome</keyword>
<evidence type="ECO:0000259" key="2">
    <source>
        <dbReference type="Pfam" id="PF09851"/>
    </source>
</evidence>
<keyword evidence="1" id="KW-0472">Membrane</keyword>
<dbReference type="InterPro" id="IPR018649">
    <property type="entry name" value="SHOCT"/>
</dbReference>
<accession>A0A3A6QG09</accession>
<proteinExistence type="predicted"/>
<keyword evidence="1" id="KW-0812">Transmembrane</keyword>
<dbReference type="AlphaFoldDB" id="A0A3A6QG09"/>
<dbReference type="EMBL" id="QKNY01000001">
    <property type="protein sequence ID" value="RJX45171.1"/>
    <property type="molecule type" value="Genomic_DNA"/>
</dbReference>
<evidence type="ECO:0000313" key="3">
    <source>
        <dbReference type="EMBL" id="RJX45171.1"/>
    </source>
</evidence>
<feature type="transmembrane region" description="Helical" evidence="1">
    <location>
        <begin position="21"/>
        <end position="38"/>
    </location>
</feature>
<evidence type="ECO:0000256" key="1">
    <source>
        <dbReference type="SAM" id="Phobius"/>
    </source>
</evidence>
<comment type="caution">
    <text evidence="3">The sequence shown here is derived from an EMBL/GenBank/DDBJ whole genome shotgun (WGS) entry which is preliminary data.</text>
</comment>
<feature type="transmembrane region" description="Helical" evidence="1">
    <location>
        <begin position="44"/>
        <end position="64"/>
    </location>
</feature>